<dbReference type="PANTHER" id="PTHR31827:SF1">
    <property type="entry name" value="EMB|CAB89363.1"/>
    <property type="match status" value="1"/>
</dbReference>
<dbReference type="InterPro" id="IPR056866">
    <property type="entry name" value="Znf_WRKY19"/>
</dbReference>
<keyword evidence="3" id="KW-1185">Reference proteome</keyword>
<dbReference type="EMBL" id="BSXT01001801">
    <property type="protein sequence ID" value="GMF45276.1"/>
    <property type="molecule type" value="Genomic_DNA"/>
</dbReference>
<sequence>MQPWSAPENTIVLTDLLRPSQSQLQQQHLQQHVVYVKTEPEFVAARPRLVELPPLLPPRAAMLPAISDVLRSASPQHQQHQFQNQENVRAANRPSFTPSGVGEPATFSAWFMSTCSFGSPQTFRMSRVASAAVLKDARAAPNTMVAAGSTASGCSNRAKSRGYCWSHGGGTKCKTGDCDKIAISNGLCWAHGGGKSLLEELVVPEKLDSWSDEWHDVFPQASVASCRAAASRRTSGPVTTATATSSSTRRPHSSWCSTAWAREHGCRAELFIRSKCYVYLPRTAAMASPGSPCGN</sequence>
<gene>
    <name evidence="2" type="ORF">Pfra01_001613300</name>
</gene>
<dbReference type="AlphaFoldDB" id="A0A9W6XU18"/>
<proteinExistence type="predicted"/>
<evidence type="ECO:0000313" key="2">
    <source>
        <dbReference type="EMBL" id="GMF45276.1"/>
    </source>
</evidence>
<name>A0A9W6XU18_9STRA</name>
<accession>A0A9W6XU18</accession>
<comment type="caution">
    <text evidence="2">The sequence shown here is derived from an EMBL/GenBank/DDBJ whole genome shotgun (WGS) entry which is preliminary data.</text>
</comment>
<evidence type="ECO:0000259" key="1">
    <source>
        <dbReference type="Pfam" id="PF24906"/>
    </source>
</evidence>
<dbReference type="Pfam" id="PF24906">
    <property type="entry name" value="Zf_WRKY19"/>
    <property type="match status" value="1"/>
</dbReference>
<dbReference type="PANTHER" id="PTHR31827">
    <property type="entry name" value="EMB|CAB89363.1"/>
    <property type="match status" value="1"/>
</dbReference>
<evidence type="ECO:0000313" key="3">
    <source>
        <dbReference type="Proteomes" id="UP001165121"/>
    </source>
</evidence>
<reference evidence="2" key="1">
    <citation type="submission" date="2023-04" db="EMBL/GenBank/DDBJ databases">
        <title>Phytophthora fragariaefolia NBRC 109709.</title>
        <authorList>
            <person name="Ichikawa N."/>
            <person name="Sato H."/>
            <person name="Tonouchi N."/>
        </authorList>
    </citation>
    <scope>NUCLEOTIDE SEQUENCE</scope>
    <source>
        <strain evidence="2">NBRC 109709</strain>
    </source>
</reference>
<protein>
    <submittedName>
        <fullName evidence="2">Unnamed protein product</fullName>
    </submittedName>
</protein>
<dbReference type="Proteomes" id="UP001165121">
    <property type="component" value="Unassembled WGS sequence"/>
</dbReference>
<organism evidence="2 3">
    <name type="scientific">Phytophthora fragariaefolia</name>
    <dbReference type="NCBI Taxonomy" id="1490495"/>
    <lineage>
        <taxon>Eukaryota</taxon>
        <taxon>Sar</taxon>
        <taxon>Stramenopiles</taxon>
        <taxon>Oomycota</taxon>
        <taxon>Peronosporomycetes</taxon>
        <taxon>Peronosporales</taxon>
        <taxon>Peronosporaceae</taxon>
        <taxon>Phytophthora</taxon>
    </lineage>
</organism>
<feature type="domain" description="WRKY19-like zinc finger" evidence="1">
    <location>
        <begin position="170"/>
        <end position="193"/>
    </location>
</feature>